<keyword evidence="5" id="KW-1185">Reference proteome</keyword>
<dbReference type="GO" id="GO:0006511">
    <property type="term" value="P:ubiquitin-dependent protein catabolic process"/>
    <property type="evidence" value="ECO:0007669"/>
    <property type="project" value="InterPro"/>
</dbReference>
<evidence type="ECO:0000313" key="4">
    <source>
        <dbReference type="EMBL" id="CAH7673761.1"/>
    </source>
</evidence>
<reference evidence="4" key="1">
    <citation type="submission" date="2022-06" db="EMBL/GenBank/DDBJ databases">
        <authorList>
            <consortium name="SYNGENTA / RWTH Aachen University"/>
        </authorList>
    </citation>
    <scope>NUCLEOTIDE SEQUENCE</scope>
</reference>
<accession>A0AAV0AV33</accession>
<sequence>MKASAILSILTGELQSSSGCLLMTNSRKDSKKTDEEIEDQLEKTISLYRHLNKNDLFEKYYKNHLAKRLLFGKSISEDTERNMLIKLKVESGSAFTRDSEGFQHKLLKASIF</sequence>
<evidence type="ECO:0000256" key="2">
    <source>
        <dbReference type="RuleBase" id="RU003829"/>
    </source>
</evidence>
<dbReference type="EMBL" id="CALTRL010001799">
    <property type="protein sequence ID" value="CAH7673761.1"/>
    <property type="molecule type" value="Genomic_DNA"/>
</dbReference>
<evidence type="ECO:0000259" key="3">
    <source>
        <dbReference type="PROSITE" id="PS50069"/>
    </source>
</evidence>
<dbReference type="SUPFAM" id="SSF75632">
    <property type="entry name" value="Cullin homology domain"/>
    <property type="match status" value="1"/>
</dbReference>
<evidence type="ECO:0000256" key="1">
    <source>
        <dbReference type="PROSITE-ProRule" id="PRU00330"/>
    </source>
</evidence>
<dbReference type="InterPro" id="IPR045093">
    <property type="entry name" value="Cullin"/>
</dbReference>
<dbReference type="InterPro" id="IPR001373">
    <property type="entry name" value="Cullin_N"/>
</dbReference>
<dbReference type="Pfam" id="PF00888">
    <property type="entry name" value="Cullin"/>
    <property type="match status" value="1"/>
</dbReference>
<evidence type="ECO:0000313" key="5">
    <source>
        <dbReference type="Proteomes" id="UP001153365"/>
    </source>
</evidence>
<dbReference type="Proteomes" id="UP001153365">
    <property type="component" value="Unassembled WGS sequence"/>
</dbReference>
<proteinExistence type="inferred from homology"/>
<dbReference type="InterPro" id="IPR036317">
    <property type="entry name" value="Cullin_homology_sf"/>
</dbReference>
<dbReference type="AlphaFoldDB" id="A0AAV0AV33"/>
<name>A0AAV0AV33_PHAPC</name>
<protein>
    <recommendedName>
        <fullName evidence="3">Cullin family profile domain-containing protein</fullName>
    </recommendedName>
</protein>
<feature type="domain" description="Cullin family profile" evidence="3">
    <location>
        <begin position="2"/>
        <end position="102"/>
    </location>
</feature>
<gene>
    <name evidence="4" type="ORF">PPACK8108_LOCUS8651</name>
</gene>
<organism evidence="4 5">
    <name type="scientific">Phakopsora pachyrhizi</name>
    <name type="common">Asian soybean rust disease fungus</name>
    <dbReference type="NCBI Taxonomy" id="170000"/>
    <lineage>
        <taxon>Eukaryota</taxon>
        <taxon>Fungi</taxon>
        <taxon>Dikarya</taxon>
        <taxon>Basidiomycota</taxon>
        <taxon>Pucciniomycotina</taxon>
        <taxon>Pucciniomycetes</taxon>
        <taxon>Pucciniales</taxon>
        <taxon>Phakopsoraceae</taxon>
        <taxon>Phakopsora</taxon>
    </lineage>
</organism>
<dbReference type="GO" id="GO:0031625">
    <property type="term" value="F:ubiquitin protein ligase binding"/>
    <property type="evidence" value="ECO:0007669"/>
    <property type="project" value="InterPro"/>
</dbReference>
<dbReference type="PROSITE" id="PS50069">
    <property type="entry name" value="CULLIN_2"/>
    <property type="match status" value="1"/>
</dbReference>
<dbReference type="PANTHER" id="PTHR11932">
    <property type="entry name" value="CULLIN"/>
    <property type="match status" value="1"/>
</dbReference>
<comment type="similarity">
    <text evidence="1 2">Belongs to the cullin family.</text>
</comment>
<comment type="caution">
    <text evidence="4">The sequence shown here is derived from an EMBL/GenBank/DDBJ whole genome shotgun (WGS) entry which is preliminary data.</text>
</comment>
<dbReference type="InterPro" id="IPR016158">
    <property type="entry name" value="Cullin_homology"/>
</dbReference>
<dbReference type="Gene3D" id="1.20.1310.10">
    <property type="entry name" value="Cullin Repeats"/>
    <property type="match status" value="1"/>
</dbReference>